<reference evidence="2" key="1">
    <citation type="submission" date="2018-01" db="EMBL/GenBank/DDBJ databases">
        <authorList>
            <person name="Alioto T."/>
            <person name="Alioto T."/>
        </authorList>
    </citation>
    <scope>NUCLEOTIDE SEQUENCE [LARGE SCALE GENOMIC DNA]</scope>
</reference>
<dbReference type="OMA" id="MKQIWIA"/>
<dbReference type="OrthoDB" id="7859821at2759"/>
<protein>
    <submittedName>
        <fullName evidence="1">Blast:Ventrally expressed gene D protein</fullName>
    </submittedName>
</protein>
<gene>
    <name evidence="1" type="ORF">DGUA_6G002798</name>
</gene>
<dbReference type="Proteomes" id="UP000268350">
    <property type="component" value="Unassembled WGS sequence"/>
</dbReference>
<accession>A0A3B0JQX8</accession>
<sequence>MCAEHACHMVLQGGGAAGSGGKNFSFLLSRELHSGQDTHLVGRNTKMIPQSESPALFEDNFIGESLPGPEACEQSRCGQNQTALEVYERILQRLQSQQEAYASRVEKAALMKQIWIASFTGSRLQYQV</sequence>
<evidence type="ECO:0000313" key="2">
    <source>
        <dbReference type="Proteomes" id="UP000268350"/>
    </source>
</evidence>
<proteinExistence type="predicted"/>
<evidence type="ECO:0000313" key="1">
    <source>
        <dbReference type="EMBL" id="SPP75071.1"/>
    </source>
</evidence>
<keyword evidence="2" id="KW-1185">Reference proteome</keyword>
<organism evidence="1 2">
    <name type="scientific">Drosophila guanche</name>
    <name type="common">Fruit fly</name>
    <dbReference type="NCBI Taxonomy" id="7266"/>
    <lineage>
        <taxon>Eukaryota</taxon>
        <taxon>Metazoa</taxon>
        <taxon>Ecdysozoa</taxon>
        <taxon>Arthropoda</taxon>
        <taxon>Hexapoda</taxon>
        <taxon>Insecta</taxon>
        <taxon>Pterygota</taxon>
        <taxon>Neoptera</taxon>
        <taxon>Endopterygota</taxon>
        <taxon>Diptera</taxon>
        <taxon>Brachycera</taxon>
        <taxon>Muscomorpha</taxon>
        <taxon>Ephydroidea</taxon>
        <taxon>Drosophilidae</taxon>
        <taxon>Drosophila</taxon>
        <taxon>Sophophora</taxon>
    </lineage>
</organism>
<dbReference type="EMBL" id="OUUW01000001">
    <property type="protein sequence ID" value="SPP75071.1"/>
    <property type="molecule type" value="Genomic_DNA"/>
</dbReference>
<name>A0A3B0JQX8_DROGU</name>
<dbReference type="AlphaFoldDB" id="A0A3B0JQX8"/>